<dbReference type="Pfam" id="PF03091">
    <property type="entry name" value="CutA1"/>
    <property type="match status" value="1"/>
</dbReference>
<sequence length="130" mass="13585">MAPMTDVSDVSAPADAFLLVLTNCPDAACAEAIATRLIETRLAACVNVLAPCRSVYRWQGAVERADEVPLLIKTTAAAYPALEAALRTAHPYEVPEIVAVPIDRGLPDYLAWLAAEVAPASGASGATFSC</sequence>
<dbReference type="PANTHER" id="PTHR23419">
    <property type="entry name" value="DIVALENT CATION TOLERANCE CUTA-RELATED"/>
    <property type="match status" value="1"/>
</dbReference>
<dbReference type="Proteomes" id="UP000323671">
    <property type="component" value="Chromosome"/>
</dbReference>
<dbReference type="SUPFAM" id="SSF54913">
    <property type="entry name" value="GlnB-like"/>
    <property type="match status" value="1"/>
</dbReference>
<reference evidence="2 3" key="1">
    <citation type="submission" date="2017-07" db="EMBL/GenBank/DDBJ databases">
        <title>Complete genome sequence of Oryzomicrobium terrae TPP412.</title>
        <authorList>
            <person name="Chiu L.-W."/>
            <person name="Lo K.-J."/>
            <person name="Tsai Y.-M."/>
            <person name="Lin S.-S."/>
            <person name="Kuo C.-H."/>
            <person name="Liu C.-T."/>
        </authorList>
    </citation>
    <scope>NUCLEOTIDE SEQUENCE [LARGE SCALE GENOMIC DNA]</scope>
    <source>
        <strain evidence="2 3">TPP412</strain>
    </source>
</reference>
<organism evidence="2 3">
    <name type="scientific">Oryzomicrobium terrae</name>
    <dbReference type="NCBI Taxonomy" id="1735038"/>
    <lineage>
        <taxon>Bacteria</taxon>
        <taxon>Pseudomonadati</taxon>
        <taxon>Pseudomonadota</taxon>
        <taxon>Betaproteobacteria</taxon>
        <taxon>Rhodocyclales</taxon>
        <taxon>Rhodocyclaceae</taxon>
        <taxon>Oryzomicrobium</taxon>
    </lineage>
</organism>
<dbReference type="GO" id="GO:0010038">
    <property type="term" value="P:response to metal ion"/>
    <property type="evidence" value="ECO:0007669"/>
    <property type="project" value="InterPro"/>
</dbReference>
<dbReference type="GO" id="GO:0005507">
    <property type="term" value="F:copper ion binding"/>
    <property type="evidence" value="ECO:0007669"/>
    <property type="project" value="TreeGrafter"/>
</dbReference>
<evidence type="ECO:0000313" key="2">
    <source>
        <dbReference type="EMBL" id="QEL63536.1"/>
    </source>
</evidence>
<dbReference type="KEGG" id="otr:OTERR_00600"/>
<dbReference type="EMBL" id="CP022579">
    <property type="protein sequence ID" value="QEL63536.1"/>
    <property type="molecule type" value="Genomic_DNA"/>
</dbReference>
<dbReference type="InterPro" id="IPR011322">
    <property type="entry name" value="N-reg_PII-like_a/b"/>
</dbReference>
<accession>A0A5C1E3N4</accession>
<dbReference type="Gene3D" id="3.30.70.120">
    <property type="match status" value="1"/>
</dbReference>
<evidence type="ECO:0000256" key="1">
    <source>
        <dbReference type="ARBA" id="ARBA00010169"/>
    </source>
</evidence>
<name>A0A5C1E3N4_9RHOO</name>
<protein>
    <submittedName>
        <fullName evidence="2">Divalent cation tolerance protein</fullName>
    </submittedName>
</protein>
<dbReference type="InterPro" id="IPR015867">
    <property type="entry name" value="N-reg_PII/ATP_PRibTrfase_C"/>
</dbReference>
<proteinExistence type="inferred from homology"/>
<gene>
    <name evidence="2" type="primary">cutA</name>
    <name evidence="2" type="ORF">OTERR_00600</name>
</gene>
<comment type="similarity">
    <text evidence="1">Belongs to the CutA family.</text>
</comment>
<dbReference type="AlphaFoldDB" id="A0A5C1E3N4"/>
<evidence type="ECO:0000313" key="3">
    <source>
        <dbReference type="Proteomes" id="UP000323671"/>
    </source>
</evidence>
<dbReference type="InterPro" id="IPR004323">
    <property type="entry name" value="Ion_tolerance_CutA"/>
</dbReference>
<dbReference type="PANTHER" id="PTHR23419:SF8">
    <property type="entry name" value="FI09726P"/>
    <property type="match status" value="1"/>
</dbReference>
<keyword evidence="3" id="KW-1185">Reference proteome</keyword>